<organism evidence="1 2">
    <name type="scientific">Thiohalocapsa halophila</name>
    <dbReference type="NCBI Taxonomy" id="69359"/>
    <lineage>
        <taxon>Bacteria</taxon>
        <taxon>Pseudomonadati</taxon>
        <taxon>Pseudomonadota</taxon>
        <taxon>Gammaproteobacteria</taxon>
        <taxon>Chromatiales</taxon>
        <taxon>Chromatiaceae</taxon>
        <taxon>Thiohalocapsa</taxon>
    </lineage>
</organism>
<sequence length="110" mass="12610">MLVRPTAGGDLVGVSTVGLKPCPTDGRALYHFRMFLRREHRWPYLMRAVTNGSRDFLRAFRHRSADPAGMLIATENRKLMRAGIKRYLARHGDEYRGRGPRGLDVWLAPF</sequence>
<dbReference type="Proteomes" id="UP000748752">
    <property type="component" value="Unassembled WGS sequence"/>
</dbReference>
<reference evidence="1 2" key="1">
    <citation type="journal article" date="2020" name="Microorganisms">
        <title>Osmotic Adaptation and Compatible Solute Biosynthesis of Phototrophic Bacteria as Revealed from Genome Analyses.</title>
        <authorList>
            <person name="Imhoff J.F."/>
            <person name="Rahn T."/>
            <person name="Kunzel S."/>
            <person name="Keller A."/>
            <person name="Neulinger S.C."/>
        </authorList>
    </citation>
    <scope>NUCLEOTIDE SEQUENCE [LARGE SCALE GENOMIC DNA]</scope>
    <source>
        <strain evidence="1 2">DSM 6210</strain>
    </source>
</reference>
<evidence type="ECO:0000313" key="1">
    <source>
        <dbReference type="EMBL" id="MBK1629341.1"/>
    </source>
</evidence>
<comment type="caution">
    <text evidence="1">The sequence shown here is derived from an EMBL/GenBank/DDBJ whole genome shotgun (WGS) entry which is preliminary data.</text>
</comment>
<protein>
    <recommendedName>
        <fullName evidence="3">GNAT family N-acetyltransferase</fullName>
    </recommendedName>
</protein>
<accession>A0ABS1CBP3</accession>
<dbReference type="RefSeq" id="WP_200233168.1">
    <property type="nucleotide sequence ID" value="NZ_NRRV01000001.1"/>
</dbReference>
<evidence type="ECO:0008006" key="3">
    <source>
        <dbReference type="Google" id="ProtNLM"/>
    </source>
</evidence>
<evidence type="ECO:0000313" key="2">
    <source>
        <dbReference type="Proteomes" id="UP000748752"/>
    </source>
</evidence>
<gene>
    <name evidence="1" type="ORF">CKO31_01045</name>
</gene>
<keyword evidence="2" id="KW-1185">Reference proteome</keyword>
<proteinExistence type="predicted"/>
<name>A0ABS1CBP3_9GAMM</name>
<dbReference type="EMBL" id="NRRV01000001">
    <property type="protein sequence ID" value="MBK1629341.1"/>
    <property type="molecule type" value="Genomic_DNA"/>
</dbReference>